<proteinExistence type="predicted"/>
<dbReference type="InterPro" id="IPR000618">
    <property type="entry name" value="Insect_cuticle"/>
</dbReference>
<accession>A0A6P8LJI0</accession>
<dbReference type="GO" id="GO:0042302">
    <property type="term" value="F:structural constituent of cuticle"/>
    <property type="evidence" value="ECO:0007669"/>
    <property type="project" value="UniProtKB-UniRule"/>
</dbReference>
<gene>
    <name evidence="4" type="primary">LOC100746922</name>
</gene>
<dbReference type="OrthoDB" id="6510765at2759"/>
<evidence type="ECO:0000313" key="4">
    <source>
        <dbReference type="RefSeq" id="XP_033175209.1"/>
    </source>
</evidence>
<dbReference type="GO" id="GO:0005615">
    <property type="term" value="C:extracellular space"/>
    <property type="evidence" value="ECO:0007669"/>
    <property type="project" value="TreeGrafter"/>
</dbReference>
<evidence type="ECO:0000256" key="2">
    <source>
        <dbReference type="PROSITE-ProRule" id="PRU00497"/>
    </source>
</evidence>
<reference evidence="4" key="1">
    <citation type="submission" date="2025-08" db="UniProtKB">
        <authorList>
            <consortium name="RefSeq"/>
        </authorList>
    </citation>
    <scope>IDENTIFICATION</scope>
</reference>
<keyword evidence="3" id="KW-1185">Reference proteome</keyword>
<dbReference type="RefSeq" id="XP_033175209.1">
    <property type="nucleotide sequence ID" value="XM_033319318.1"/>
</dbReference>
<dbReference type="GeneID" id="100746922"/>
<dbReference type="AlphaFoldDB" id="A0A6P8LJI0"/>
<dbReference type="PANTHER" id="PTHR12236:SF95">
    <property type="entry name" value="CUTICULAR PROTEIN 76BD, ISOFORM C-RELATED"/>
    <property type="match status" value="1"/>
</dbReference>
<dbReference type="PANTHER" id="PTHR12236">
    <property type="entry name" value="STRUCTURAL CONTITUENT OF CUTICLE"/>
    <property type="match status" value="1"/>
</dbReference>
<dbReference type="Pfam" id="PF00379">
    <property type="entry name" value="Chitin_bind_4"/>
    <property type="match status" value="1"/>
</dbReference>
<protein>
    <submittedName>
        <fullName evidence="4">Uncharacterized protein LOC100746922 isoform X1</fullName>
    </submittedName>
</protein>
<dbReference type="InterPro" id="IPR051217">
    <property type="entry name" value="Insect_Cuticle_Struc_Prot"/>
</dbReference>
<organism evidence="3 4">
    <name type="scientific">Bombus impatiens</name>
    <name type="common">Bumblebee</name>
    <dbReference type="NCBI Taxonomy" id="132113"/>
    <lineage>
        <taxon>Eukaryota</taxon>
        <taxon>Metazoa</taxon>
        <taxon>Ecdysozoa</taxon>
        <taxon>Arthropoda</taxon>
        <taxon>Hexapoda</taxon>
        <taxon>Insecta</taxon>
        <taxon>Pterygota</taxon>
        <taxon>Neoptera</taxon>
        <taxon>Endopterygota</taxon>
        <taxon>Hymenoptera</taxon>
        <taxon>Apocrita</taxon>
        <taxon>Aculeata</taxon>
        <taxon>Apoidea</taxon>
        <taxon>Anthophila</taxon>
        <taxon>Apidae</taxon>
        <taxon>Bombus</taxon>
        <taxon>Pyrobombus</taxon>
    </lineage>
</organism>
<dbReference type="PROSITE" id="PS51155">
    <property type="entry name" value="CHIT_BIND_RR_2"/>
    <property type="match status" value="1"/>
</dbReference>
<keyword evidence="1 2" id="KW-0193">Cuticle</keyword>
<sequence>MAAEREANSAYRLVFASTGLRGVNVTNELCLTNSQGRFNTNHRHQRGYTTVTGDSFYVQQLLREHNTEISLTAILLLLVLFHEKADAGGHAHSFQHFHGPVIGDAREVTWKDKHGHHDHDYVAHPHYEFSYGVEDHHTGDYHGQKEHRDGKEVVGEYTIKEPGGNIRTVKYHAGKDGFFAHVLNSNESFRKPLHLQRHRRKSSLPV</sequence>
<evidence type="ECO:0000313" key="3">
    <source>
        <dbReference type="Proteomes" id="UP000515180"/>
    </source>
</evidence>
<dbReference type="GO" id="GO:0031012">
    <property type="term" value="C:extracellular matrix"/>
    <property type="evidence" value="ECO:0007669"/>
    <property type="project" value="TreeGrafter"/>
</dbReference>
<name>A0A6P8LJI0_BOMIM</name>
<dbReference type="Proteomes" id="UP000515180">
    <property type="component" value="Unplaced"/>
</dbReference>
<evidence type="ECO:0000256" key="1">
    <source>
        <dbReference type="ARBA" id="ARBA00022460"/>
    </source>
</evidence>